<evidence type="ECO:0000313" key="2">
    <source>
        <dbReference type="Proteomes" id="UP000315700"/>
    </source>
</evidence>
<dbReference type="PANTHER" id="PTHR35175">
    <property type="entry name" value="DUF1289 DOMAIN-CONTAINING PROTEIN"/>
    <property type="match status" value="1"/>
</dbReference>
<dbReference type="Pfam" id="PF06945">
    <property type="entry name" value="DUF1289"/>
    <property type="match status" value="1"/>
</dbReference>
<dbReference type="EMBL" id="CP036271">
    <property type="protein sequence ID" value="QDT53255.1"/>
    <property type="molecule type" value="Genomic_DNA"/>
</dbReference>
<dbReference type="InterPro" id="IPR010710">
    <property type="entry name" value="DUF1289"/>
</dbReference>
<evidence type="ECO:0008006" key="3">
    <source>
        <dbReference type="Google" id="ProtNLM"/>
    </source>
</evidence>
<evidence type="ECO:0000313" key="1">
    <source>
        <dbReference type="EMBL" id="QDT53255.1"/>
    </source>
</evidence>
<dbReference type="InParanoid" id="A0A517SAW3"/>
<reference evidence="1 2" key="1">
    <citation type="submission" date="2019-02" db="EMBL/GenBank/DDBJ databases">
        <title>Deep-cultivation of Planctomycetes and their phenomic and genomic characterization uncovers novel biology.</title>
        <authorList>
            <person name="Wiegand S."/>
            <person name="Jogler M."/>
            <person name="Boedeker C."/>
            <person name="Pinto D."/>
            <person name="Vollmers J."/>
            <person name="Rivas-Marin E."/>
            <person name="Kohn T."/>
            <person name="Peeters S.H."/>
            <person name="Heuer A."/>
            <person name="Rast P."/>
            <person name="Oberbeckmann S."/>
            <person name="Bunk B."/>
            <person name="Jeske O."/>
            <person name="Meyerdierks A."/>
            <person name="Storesund J.E."/>
            <person name="Kallscheuer N."/>
            <person name="Luecker S."/>
            <person name="Lage O.M."/>
            <person name="Pohl T."/>
            <person name="Merkel B.J."/>
            <person name="Hornburger P."/>
            <person name="Mueller R.-W."/>
            <person name="Bruemmer F."/>
            <person name="Labrenz M."/>
            <person name="Spormann A.M."/>
            <person name="Op den Camp H."/>
            <person name="Overmann J."/>
            <person name="Amann R."/>
            <person name="Jetten M.S.M."/>
            <person name="Mascher T."/>
            <person name="Medema M.H."/>
            <person name="Devos D.P."/>
            <person name="Kaster A.-K."/>
            <person name="Ovreas L."/>
            <person name="Rohde M."/>
            <person name="Galperin M.Y."/>
            <person name="Jogler C."/>
        </authorList>
    </citation>
    <scope>NUCLEOTIDE SEQUENCE [LARGE SCALE GENOMIC DNA]</scope>
    <source>
        <strain evidence="1 2">Pan44</strain>
    </source>
</reference>
<protein>
    <recommendedName>
        <fullName evidence="3">Fe-S protein</fullName>
    </recommendedName>
</protein>
<dbReference type="PANTHER" id="PTHR35175:SF2">
    <property type="entry name" value="DUF1289 DOMAIN-CONTAINING PROTEIN"/>
    <property type="match status" value="1"/>
</dbReference>
<organism evidence="1 2">
    <name type="scientific">Caulifigura coniformis</name>
    <dbReference type="NCBI Taxonomy" id="2527983"/>
    <lineage>
        <taxon>Bacteria</taxon>
        <taxon>Pseudomonadati</taxon>
        <taxon>Planctomycetota</taxon>
        <taxon>Planctomycetia</taxon>
        <taxon>Planctomycetales</taxon>
        <taxon>Planctomycetaceae</taxon>
        <taxon>Caulifigura</taxon>
    </lineage>
</organism>
<name>A0A517SAW3_9PLAN</name>
<dbReference type="KEGG" id="ccos:Pan44_12710"/>
<keyword evidence="2" id="KW-1185">Reference proteome</keyword>
<dbReference type="RefSeq" id="WP_197453897.1">
    <property type="nucleotide sequence ID" value="NZ_CP036271.1"/>
</dbReference>
<gene>
    <name evidence="1" type="ORF">Pan44_12710</name>
</gene>
<dbReference type="Proteomes" id="UP000315700">
    <property type="component" value="Chromosome"/>
</dbReference>
<dbReference type="AlphaFoldDB" id="A0A517SAW3"/>
<sequence>MSSDFPMATDPEDVPSPCIGVCTLIAPGQICRGCGRTIREIAAWTGLAPAEKQRVRHACPQRLMDLEQTSRVPDPPRSL</sequence>
<proteinExistence type="predicted"/>
<accession>A0A517SAW3</accession>